<organism evidence="1 2">
    <name type="scientific">Haloferula rosea</name>
    <dbReference type="NCBI Taxonomy" id="490093"/>
    <lineage>
        <taxon>Bacteria</taxon>
        <taxon>Pseudomonadati</taxon>
        <taxon>Verrucomicrobiota</taxon>
        <taxon>Verrucomicrobiia</taxon>
        <taxon>Verrucomicrobiales</taxon>
        <taxon>Verrucomicrobiaceae</taxon>
        <taxon>Haloferula</taxon>
    </lineage>
</organism>
<dbReference type="Proteomes" id="UP000658278">
    <property type="component" value="Unassembled WGS sequence"/>
</dbReference>
<dbReference type="EMBL" id="JAENII010000066">
    <property type="protein sequence ID" value="MBK1829092.1"/>
    <property type="molecule type" value="Genomic_DNA"/>
</dbReference>
<dbReference type="AlphaFoldDB" id="A0A934RGM3"/>
<dbReference type="RefSeq" id="WP_200283644.1">
    <property type="nucleotide sequence ID" value="NZ_JAENII010000066.1"/>
</dbReference>
<sequence>LDSGLNNFFEVDSVNSMAYRYGRLGGVNTLSTVSLLTGTAETVSYGGDPFAVYNGQLLSSSGTAISIFDVATGESTFLAFTGLDSGLNNFFEVDSVNSMAYRYGRLGGVNT</sequence>
<feature type="non-terminal residue" evidence="1">
    <location>
        <position position="1"/>
    </location>
</feature>
<reference evidence="1" key="1">
    <citation type="submission" date="2021-01" db="EMBL/GenBank/DDBJ databases">
        <title>Modified the classification status of verrucomicrobia.</title>
        <authorList>
            <person name="Feng X."/>
        </authorList>
    </citation>
    <scope>NUCLEOTIDE SEQUENCE</scope>
    <source>
        <strain evidence="1">KCTC 22201</strain>
    </source>
</reference>
<protein>
    <submittedName>
        <fullName evidence="1">Uncharacterized protein</fullName>
    </submittedName>
</protein>
<keyword evidence="2" id="KW-1185">Reference proteome</keyword>
<proteinExistence type="predicted"/>
<name>A0A934RGM3_9BACT</name>
<feature type="non-terminal residue" evidence="1">
    <location>
        <position position="111"/>
    </location>
</feature>
<gene>
    <name evidence="1" type="ORF">JIN81_18825</name>
</gene>
<comment type="caution">
    <text evidence="1">The sequence shown here is derived from an EMBL/GenBank/DDBJ whole genome shotgun (WGS) entry which is preliminary data.</text>
</comment>
<evidence type="ECO:0000313" key="1">
    <source>
        <dbReference type="EMBL" id="MBK1829092.1"/>
    </source>
</evidence>
<accession>A0A934RGM3</accession>
<evidence type="ECO:0000313" key="2">
    <source>
        <dbReference type="Proteomes" id="UP000658278"/>
    </source>
</evidence>